<dbReference type="SUPFAM" id="SSF46689">
    <property type="entry name" value="Homeodomain-like"/>
    <property type="match status" value="1"/>
</dbReference>
<gene>
    <name evidence="12" type="ORF">EWB00_007169</name>
</gene>
<feature type="compositionally biased region" description="Polar residues" evidence="10">
    <location>
        <begin position="496"/>
        <end position="506"/>
    </location>
</feature>
<feature type="region of interest" description="Disordered" evidence="10">
    <location>
        <begin position="493"/>
        <end position="512"/>
    </location>
</feature>
<comment type="subcellular location">
    <subcellularLocation>
        <location evidence="1 8 9">Nucleus</location>
    </subcellularLocation>
</comment>
<feature type="domain" description="Homeobox" evidence="11">
    <location>
        <begin position="202"/>
        <end position="262"/>
    </location>
</feature>
<dbReference type="GO" id="GO:0000977">
    <property type="term" value="F:RNA polymerase II transcription regulatory region sequence-specific DNA binding"/>
    <property type="evidence" value="ECO:0007669"/>
    <property type="project" value="TreeGrafter"/>
</dbReference>
<dbReference type="InterPro" id="IPR001356">
    <property type="entry name" value="HD"/>
</dbReference>
<evidence type="ECO:0000256" key="7">
    <source>
        <dbReference type="ARBA" id="ARBA00023242"/>
    </source>
</evidence>
<dbReference type="InterPro" id="IPR009057">
    <property type="entry name" value="Homeodomain-like_sf"/>
</dbReference>
<dbReference type="EMBL" id="SKCS01000411">
    <property type="protein sequence ID" value="TNN08296.1"/>
    <property type="molecule type" value="Genomic_DNA"/>
</dbReference>
<proteinExistence type="predicted"/>
<sequence>MSESFYPILDSSYRREEECPIHLECHVNSDDRITAGENFSDHILPPSLLTTSTNGKLRPYAICAPTQINSITQKFYGDAPKHPSNGLFSSSFRMPTTAARASGTTPINQCDNTSCNNNNTNQNTNYSRCITTNPMLRSTNYDMSKFTLPMDKNNKSLKSNDDTSNFLVNNTFNPNNSMFSHINDNHIHTINPVINGNSRDKVKKRRNRTTFTSHQLNEMERIFQKTHYPDVYAREQLALRTGLTEARVQVWFQNRRAKWRKRERIGGNGSIINGSPDLGLQISLPKQSDLSINNSSNNSSTSSTAVFAAAAAACAMAAAVTAGTNLQGSNLTTTQNHLHKHVNNGNTTNNPYLFSGFNSSSFIPTSNIYETNLAHHSKHFYESNPYLSLTLNKLARSGINCNEFSRRPTHESDVIASTNPVNSEKFDGKHLFRNDFNILPTPNTDFCVSLNNKIGYIQHNDESNQHHQHQHSSSESNANFMYDRWQPIADIRRNSSKQSLPTNDIMDQQRKYSSSLSSKLQWSLNAQNGTSNKDNNEISCNCYSTSGQRDQNSQSHADQSNNNKNDVNDATEATTEVKSATPIENCHALWNSSESNNSLYVNDTCTDNLELVNTLMKGNRTTSSVTINSSNNNKNEDIKSNLKWKFSTELKESDWLFNKQITHFYDEQNSTSKSSTFTENKIFI</sequence>
<reference evidence="12 13" key="1">
    <citation type="submission" date="2019-03" db="EMBL/GenBank/DDBJ databases">
        <title>An improved genome assembly of the fluke Schistosoma japonicum.</title>
        <authorList>
            <person name="Hu W."/>
            <person name="Luo F."/>
            <person name="Yin M."/>
            <person name="Mo X."/>
            <person name="Sun C."/>
            <person name="Wu Q."/>
            <person name="Zhu B."/>
            <person name="Xiang M."/>
            <person name="Wang J."/>
            <person name="Wang Y."/>
            <person name="Zhang T."/>
            <person name="Xu B."/>
            <person name="Zheng H."/>
            <person name="Feng Z."/>
        </authorList>
    </citation>
    <scope>NUCLEOTIDE SEQUENCE [LARGE SCALE GENOMIC DNA]</scope>
    <source>
        <strain evidence="12">HuSjv2</strain>
        <tissue evidence="12">Worms</tissue>
    </source>
</reference>
<keyword evidence="5 8" id="KW-0371">Homeobox</keyword>
<keyword evidence="6" id="KW-0804">Transcription</keyword>
<evidence type="ECO:0000256" key="2">
    <source>
        <dbReference type="ARBA" id="ARBA00022473"/>
    </source>
</evidence>
<evidence type="ECO:0000256" key="6">
    <source>
        <dbReference type="ARBA" id="ARBA00023163"/>
    </source>
</evidence>
<dbReference type="InterPro" id="IPR050649">
    <property type="entry name" value="Paired_Homeobox_TFs"/>
</dbReference>
<keyword evidence="2" id="KW-0217">Developmental protein</keyword>
<dbReference type="Gene3D" id="1.10.10.60">
    <property type="entry name" value="Homeodomain-like"/>
    <property type="match status" value="1"/>
</dbReference>
<evidence type="ECO:0000256" key="10">
    <source>
        <dbReference type="SAM" id="MobiDB-lite"/>
    </source>
</evidence>
<dbReference type="GO" id="GO:0005634">
    <property type="term" value="C:nucleus"/>
    <property type="evidence" value="ECO:0007669"/>
    <property type="project" value="UniProtKB-SubCell"/>
</dbReference>
<dbReference type="AlphaFoldDB" id="A0A4Z2CVI6"/>
<dbReference type="PROSITE" id="PS00027">
    <property type="entry name" value="HOMEOBOX_1"/>
    <property type="match status" value="1"/>
</dbReference>
<keyword evidence="13" id="KW-1185">Reference proteome</keyword>
<evidence type="ECO:0000313" key="13">
    <source>
        <dbReference type="Proteomes" id="UP000311919"/>
    </source>
</evidence>
<dbReference type="OrthoDB" id="6159439at2759"/>
<dbReference type="InterPro" id="IPR017970">
    <property type="entry name" value="Homeobox_CS"/>
</dbReference>
<comment type="caution">
    <text evidence="12">The sequence shown here is derived from an EMBL/GenBank/DDBJ whole genome shotgun (WGS) entry which is preliminary data.</text>
</comment>
<evidence type="ECO:0000256" key="8">
    <source>
        <dbReference type="PROSITE-ProRule" id="PRU00108"/>
    </source>
</evidence>
<protein>
    <submittedName>
        <fullName evidence="12">Homeobox protein aristaless-like 4</fullName>
    </submittedName>
</protein>
<dbReference type="FunFam" id="1.10.10.60:FF:000093">
    <property type="entry name" value="ALX homeobox protein 1"/>
    <property type="match status" value="1"/>
</dbReference>
<keyword evidence="3" id="KW-0805">Transcription regulation</keyword>
<dbReference type="Proteomes" id="UP000311919">
    <property type="component" value="Unassembled WGS sequence"/>
</dbReference>
<evidence type="ECO:0000259" key="11">
    <source>
        <dbReference type="PROSITE" id="PS50071"/>
    </source>
</evidence>
<evidence type="ECO:0000256" key="9">
    <source>
        <dbReference type="RuleBase" id="RU000682"/>
    </source>
</evidence>
<name>A0A4Z2CVI6_SCHJA</name>
<dbReference type="Pfam" id="PF00046">
    <property type="entry name" value="Homeodomain"/>
    <property type="match status" value="1"/>
</dbReference>
<dbReference type="PROSITE" id="PS50071">
    <property type="entry name" value="HOMEOBOX_2"/>
    <property type="match status" value="1"/>
</dbReference>
<evidence type="ECO:0000256" key="3">
    <source>
        <dbReference type="ARBA" id="ARBA00023015"/>
    </source>
</evidence>
<feature type="DNA-binding region" description="Homeobox" evidence="8">
    <location>
        <begin position="204"/>
        <end position="263"/>
    </location>
</feature>
<dbReference type="GO" id="GO:0000981">
    <property type="term" value="F:DNA-binding transcription factor activity, RNA polymerase II-specific"/>
    <property type="evidence" value="ECO:0007669"/>
    <property type="project" value="InterPro"/>
</dbReference>
<dbReference type="STRING" id="6182.A0A4Z2CVI6"/>
<evidence type="ECO:0000313" key="12">
    <source>
        <dbReference type="EMBL" id="TNN08296.1"/>
    </source>
</evidence>
<dbReference type="PANTHER" id="PTHR24329">
    <property type="entry name" value="HOMEOBOX PROTEIN ARISTALESS"/>
    <property type="match status" value="1"/>
</dbReference>
<keyword evidence="7 8" id="KW-0539">Nucleus</keyword>
<keyword evidence="4 8" id="KW-0238">DNA-binding</keyword>
<evidence type="ECO:0000256" key="1">
    <source>
        <dbReference type="ARBA" id="ARBA00004123"/>
    </source>
</evidence>
<feature type="region of interest" description="Disordered" evidence="10">
    <location>
        <begin position="542"/>
        <end position="567"/>
    </location>
</feature>
<accession>A0A4Z2CVI6</accession>
<dbReference type="SMART" id="SM00389">
    <property type="entry name" value="HOX"/>
    <property type="match status" value="1"/>
</dbReference>
<dbReference type="PANTHER" id="PTHR24329:SF543">
    <property type="entry name" value="FI01017P-RELATED"/>
    <property type="match status" value="1"/>
</dbReference>
<dbReference type="CDD" id="cd00086">
    <property type="entry name" value="homeodomain"/>
    <property type="match status" value="1"/>
</dbReference>
<evidence type="ECO:0000256" key="4">
    <source>
        <dbReference type="ARBA" id="ARBA00023125"/>
    </source>
</evidence>
<organism evidence="12 13">
    <name type="scientific">Schistosoma japonicum</name>
    <name type="common">Blood fluke</name>
    <dbReference type="NCBI Taxonomy" id="6182"/>
    <lineage>
        <taxon>Eukaryota</taxon>
        <taxon>Metazoa</taxon>
        <taxon>Spiralia</taxon>
        <taxon>Lophotrochozoa</taxon>
        <taxon>Platyhelminthes</taxon>
        <taxon>Trematoda</taxon>
        <taxon>Digenea</taxon>
        <taxon>Strigeidida</taxon>
        <taxon>Schistosomatoidea</taxon>
        <taxon>Schistosomatidae</taxon>
        <taxon>Schistosoma</taxon>
    </lineage>
</organism>
<evidence type="ECO:0000256" key="5">
    <source>
        <dbReference type="ARBA" id="ARBA00023155"/>
    </source>
</evidence>
<feature type="compositionally biased region" description="Polar residues" evidence="10">
    <location>
        <begin position="542"/>
        <end position="565"/>
    </location>
</feature>